<proteinExistence type="inferred from homology"/>
<dbReference type="PANTHER" id="PTHR46230">
    <property type="match status" value="1"/>
</dbReference>
<dbReference type="SUPFAM" id="SSF82657">
    <property type="entry name" value="BolA-like"/>
    <property type="match status" value="1"/>
</dbReference>
<evidence type="ECO:0000313" key="2">
    <source>
        <dbReference type="EMBL" id="AWD32573.1"/>
    </source>
</evidence>
<sequence length="86" mass="10030">MKDINNTIQQIKKRLEQLSPSYLEIIDESSKHKNHLNNSNIAGHFCIKITSKLFDDKNIIDQHKIVYNALIDLFPKYIHALSIKII</sequence>
<evidence type="ECO:0000313" key="3">
    <source>
        <dbReference type="Proteomes" id="UP000266796"/>
    </source>
</evidence>
<dbReference type="Pfam" id="PF01722">
    <property type="entry name" value="BolA"/>
    <property type="match status" value="1"/>
</dbReference>
<dbReference type="EMBL" id="CP025628">
    <property type="protein sequence ID" value="AWD32573.1"/>
    <property type="molecule type" value="Genomic_DNA"/>
</dbReference>
<name>A0A3Q8EYA4_9PROT</name>
<gene>
    <name evidence="2" type="primary">bolA</name>
    <name evidence="2" type="ORF">CKSOR_00461</name>
</gene>
<dbReference type="OrthoDB" id="5296536at2"/>
<dbReference type="GO" id="GO:0016226">
    <property type="term" value="P:iron-sulfur cluster assembly"/>
    <property type="evidence" value="ECO:0007669"/>
    <property type="project" value="TreeGrafter"/>
</dbReference>
<reference evidence="2 3" key="1">
    <citation type="journal article" date="2018" name="Parasitology">
        <title>The reduced genome of Candidatus Kinetoplastibacterium sorsogonicusi, the endosymbiont of Kentomonas sorsogonicus (Trypanosomatidae): loss of the haem-synthesis pathway.</title>
        <authorList>
            <person name="Silva F.M."/>
            <person name="Kostygov A.Y."/>
            <person name="Spodareva V.V."/>
            <person name="Butenko A."/>
            <person name="Tossou R."/>
            <person name="Lukes J."/>
            <person name="Yurchenko V."/>
            <person name="Alves J.M.P."/>
        </authorList>
    </citation>
    <scope>NUCLEOTIDE SEQUENCE [LARGE SCALE GENOMIC DNA]</scope>
    <source>
        <strain evidence="2 3">MF-08</strain>
    </source>
</reference>
<dbReference type="Proteomes" id="UP000266796">
    <property type="component" value="Chromosome"/>
</dbReference>
<evidence type="ECO:0000256" key="1">
    <source>
        <dbReference type="RuleBase" id="RU003860"/>
    </source>
</evidence>
<dbReference type="AlphaFoldDB" id="A0A3Q8EYA4"/>
<keyword evidence="2" id="KW-0238">DNA-binding</keyword>
<dbReference type="InterPro" id="IPR036065">
    <property type="entry name" value="BolA-like_sf"/>
</dbReference>
<keyword evidence="3" id="KW-1185">Reference proteome</keyword>
<dbReference type="InterPro" id="IPR002634">
    <property type="entry name" value="BolA"/>
</dbReference>
<dbReference type="Gene3D" id="3.30.300.90">
    <property type="entry name" value="BolA-like"/>
    <property type="match status" value="1"/>
</dbReference>
<comment type="similarity">
    <text evidence="1">Belongs to the BolA/IbaG family.</text>
</comment>
<protein>
    <submittedName>
        <fullName evidence="2">DNA-binding transcriptional regulator BolA</fullName>
    </submittedName>
</protein>
<dbReference type="PIRSF" id="PIRSF003113">
    <property type="entry name" value="BolA"/>
    <property type="match status" value="1"/>
</dbReference>
<accession>A0A3Q8EYA4</accession>
<dbReference type="GO" id="GO:0003677">
    <property type="term" value="F:DNA binding"/>
    <property type="evidence" value="ECO:0007669"/>
    <property type="project" value="UniProtKB-KW"/>
</dbReference>
<dbReference type="PANTHER" id="PTHR46230:SF7">
    <property type="entry name" value="BOLA-LIKE PROTEIN 1"/>
    <property type="match status" value="1"/>
</dbReference>
<dbReference type="KEGG" id="kso:CKSOR_00461"/>
<organism evidence="2 3">
    <name type="scientific">Candidatus Kinetoplastidibacterium kentomonadis</name>
    <dbReference type="NCBI Taxonomy" id="1576550"/>
    <lineage>
        <taxon>Bacteria</taxon>
        <taxon>Pseudomonadati</taxon>
        <taxon>Pseudomonadota</taxon>
        <taxon>Betaproteobacteria</taxon>
        <taxon>Candidatus Kinetoplastidibacterium</taxon>
    </lineage>
</organism>
<dbReference type="RefSeq" id="WP_108673979.1">
    <property type="nucleotide sequence ID" value="NZ_CP025628.1"/>
</dbReference>